<dbReference type="PANTHER" id="PTHR21047">
    <property type="entry name" value="DTDP-6-DEOXY-D-GLUCOSE-3,5 EPIMERASE"/>
    <property type="match status" value="1"/>
</dbReference>
<dbReference type="EC" id="5.1.3.13" evidence="3 5"/>
<dbReference type="InterPro" id="IPR011051">
    <property type="entry name" value="RmlC_Cupin_sf"/>
</dbReference>
<organism evidence="6 7">
    <name type="scientific">Shiella aurantiaca</name>
    <dbReference type="NCBI Taxonomy" id="3058365"/>
    <lineage>
        <taxon>Bacteria</taxon>
        <taxon>Pseudomonadati</taxon>
        <taxon>Bacteroidota</taxon>
        <taxon>Cytophagia</taxon>
        <taxon>Cytophagales</taxon>
        <taxon>Shiellaceae</taxon>
        <taxon>Shiella</taxon>
    </lineage>
</organism>
<dbReference type="NCBIfam" id="TIGR01221">
    <property type="entry name" value="rmlC"/>
    <property type="match status" value="1"/>
</dbReference>
<comment type="subunit">
    <text evidence="5">Homodimer.</text>
</comment>
<dbReference type="Proteomes" id="UP001168552">
    <property type="component" value="Unassembled WGS sequence"/>
</dbReference>
<reference evidence="6" key="1">
    <citation type="submission" date="2023-06" db="EMBL/GenBank/DDBJ databases">
        <title>Cytophagales bacterium Strain LB-30, isolated from soil.</title>
        <authorList>
            <person name="Liu B."/>
        </authorList>
    </citation>
    <scope>NUCLEOTIDE SEQUENCE</scope>
    <source>
        <strain evidence="6">LB-30</strain>
    </source>
</reference>
<evidence type="ECO:0000256" key="4">
    <source>
        <dbReference type="ARBA" id="ARBA00019595"/>
    </source>
</evidence>
<accession>A0ABT8F323</accession>
<evidence type="ECO:0000256" key="3">
    <source>
        <dbReference type="ARBA" id="ARBA00012098"/>
    </source>
</evidence>
<dbReference type="GO" id="GO:0008830">
    <property type="term" value="F:dTDP-4-dehydrorhamnose 3,5-epimerase activity"/>
    <property type="evidence" value="ECO:0007669"/>
    <property type="project" value="UniProtKB-EC"/>
</dbReference>
<dbReference type="CDD" id="cd00438">
    <property type="entry name" value="cupin_RmlC"/>
    <property type="match status" value="1"/>
</dbReference>
<name>A0ABT8F323_9BACT</name>
<dbReference type="InterPro" id="IPR014710">
    <property type="entry name" value="RmlC-like_jellyroll"/>
</dbReference>
<dbReference type="Gene3D" id="2.60.120.10">
    <property type="entry name" value="Jelly Rolls"/>
    <property type="match status" value="1"/>
</dbReference>
<comment type="catalytic activity">
    <reaction evidence="1 5">
        <text>dTDP-4-dehydro-6-deoxy-alpha-D-glucose = dTDP-4-dehydro-beta-L-rhamnose</text>
        <dbReference type="Rhea" id="RHEA:16969"/>
        <dbReference type="ChEBI" id="CHEBI:57649"/>
        <dbReference type="ChEBI" id="CHEBI:62830"/>
        <dbReference type="EC" id="5.1.3.13"/>
    </reaction>
</comment>
<evidence type="ECO:0000313" key="7">
    <source>
        <dbReference type="Proteomes" id="UP001168552"/>
    </source>
</evidence>
<comment type="function">
    <text evidence="2 5">Catalyzes the epimerization of the C3' and C5'positions of dTDP-6-deoxy-D-xylo-4-hexulose, forming dTDP-6-deoxy-L-lyxo-4-hexulose.</text>
</comment>
<dbReference type="SUPFAM" id="SSF51182">
    <property type="entry name" value="RmlC-like cupins"/>
    <property type="match status" value="1"/>
</dbReference>
<proteinExistence type="inferred from homology"/>
<evidence type="ECO:0000256" key="1">
    <source>
        <dbReference type="ARBA" id="ARBA00001298"/>
    </source>
</evidence>
<protein>
    <recommendedName>
        <fullName evidence="4 5">dTDP-4-dehydrorhamnose 3,5-epimerase</fullName>
        <ecNumber evidence="3 5">5.1.3.13</ecNumber>
    </recommendedName>
    <alternativeName>
        <fullName evidence="5">Thymidine diphospho-4-keto-rhamnose 3,5-epimerase</fullName>
    </alternativeName>
</protein>
<dbReference type="InterPro" id="IPR000888">
    <property type="entry name" value="RmlC-like"/>
</dbReference>
<sequence length="180" mass="20745">MIAHKTEFEGLFILEPKVFKDNRGHFFESFNQKKLTDLVGREYQFVQDNQSRSTYGVVRGLHFQTGAYEQAKLVRVLRGEVLDVVVDLRGDSPMYGRTFSIKLSEENALQLLIPRGFAHGLAVLSEEVDFFYKCDNFYSPEHEGGLHYSSLGIDWMIPEEKMIVSDKDKVLPIFESNTIR</sequence>
<comment type="caution">
    <text evidence="6">The sequence shown here is derived from an EMBL/GenBank/DDBJ whole genome shotgun (WGS) entry which is preliminary data.</text>
</comment>
<evidence type="ECO:0000256" key="2">
    <source>
        <dbReference type="ARBA" id="ARBA00001997"/>
    </source>
</evidence>
<comment type="pathway">
    <text evidence="5">Carbohydrate biosynthesis; dTDP-L-rhamnose biosynthesis.</text>
</comment>
<keyword evidence="7" id="KW-1185">Reference proteome</keyword>
<gene>
    <name evidence="6" type="primary">rfbC</name>
    <name evidence="6" type="ORF">QWY31_03855</name>
</gene>
<dbReference type="RefSeq" id="WP_320003148.1">
    <property type="nucleotide sequence ID" value="NZ_JAUHJS010000002.1"/>
</dbReference>
<comment type="similarity">
    <text evidence="5">Belongs to the dTDP-4-dehydrorhamnose 3,5-epimerase family.</text>
</comment>
<evidence type="ECO:0000256" key="5">
    <source>
        <dbReference type="RuleBase" id="RU364069"/>
    </source>
</evidence>
<evidence type="ECO:0000313" key="6">
    <source>
        <dbReference type="EMBL" id="MDN4164621.1"/>
    </source>
</evidence>
<dbReference type="EMBL" id="JAUHJS010000002">
    <property type="protein sequence ID" value="MDN4164621.1"/>
    <property type="molecule type" value="Genomic_DNA"/>
</dbReference>
<dbReference type="PANTHER" id="PTHR21047:SF2">
    <property type="entry name" value="THYMIDINE DIPHOSPHO-4-KETO-RHAMNOSE 3,5-EPIMERASE"/>
    <property type="match status" value="1"/>
</dbReference>
<keyword evidence="5 6" id="KW-0413">Isomerase</keyword>
<dbReference type="Pfam" id="PF00908">
    <property type="entry name" value="dTDP_sugar_isom"/>
    <property type="match status" value="1"/>
</dbReference>